<name>A0A023D2P4_ACIMT</name>
<accession>A0A023D2P4</accession>
<keyword evidence="1" id="KW-0472">Membrane</keyword>
<keyword evidence="1" id="KW-0812">Transmembrane</keyword>
<gene>
    <name evidence="2" type="ORF">Amme_012_024</name>
</gene>
<dbReference type="AlphaFoldDB" id="A0A023D2P4"/>
<dbReference type="Proteomes" id="UP000019760">
    <property type="component" value="Unassembled WGS sequence"/>
</dbReference>
<keyword evidence="1" id="KW-1133">Transmembrane helix</keyword>
<organism evidence="2 3">
    <name type="scientific">Acidomonas methanolica NBRC 104435</name>
    <dbReference type="NCBI Taxonomy" id="1231351"/>
    <lineage>
        <taxon>Bacteria</taxon>
        <taxon>Pseudomonadati</taxon>
        <taxon>Pseudomonadota</taxon>
        <taxon>Alphaproteobacteria</taxon>
        <taxon>Acetobacterales</taxon>
        <taxon>Acetobacteraceae</taxon>
        <taxon>Acidomonas</taxon>
    </lineage>
</organism>
<feature type="transmembrane region" description="Helical" evidence="1">
    <location>
        <begin position="42"/>
        <end position="65"/>
    </location>
</feature>
<reference evidence="2 3" key="2">
    <citation type="journal article" date="2014" name="FEMS Microbiol. Lett.">
        <title>Draft genomic DNA sequence of the facultatively methylotrophic bacterium Acidomonas methanolica type strain MB58.</title>
        <authorList>
            <person name="Higashiura N."/>
            <person name="Hadano H."/>
            <person name="Hirakawa H."/>
            <person name="Matsutani M."/>
            <person name="Takabe S."/>
            <person name="Matsushita K."/>
            <person name="Azuma Y."/>
        </authorList>
    </citation>
    <scope>NUCLEOTIDE SEQUENCE [LARGE SCALE GENOMIC DNA]</scope>
    <source>
        <strain evidence="2 3">MB58</strain>
    </source>
</reference>
<sequence length="202" mass="21921">MPNVQGFGHMRRLARLRLLPAAGLGLAGRAMPGSYTPRSSHLMLAGAVAVLATYLLSPFLALWTINGAVRTHDAHLLSTHIDWSALNTNLKQQTIDAILGPPPEADDLPDFGSAFATTAISHAIDTRLTPSALLGMATQLMPKDGEPIGWATLFTRFSARFEGVTRFKAEVDAPDGRTQAIVHLKFEHWHWQVTRVDLPGVA</sequence>
<proteinExistence type="predicted"/>
<reference evidence="3" key="1">
    <citation type="journal article" date="2014" name="FEMS Microbiol. Lett.">
        <title>Draft Genomic DNA Sequence of the Facultatively Methylotrophic Bacterium Acidomonas methanolica type strain MB58.</title>
        <authorList>
            <person name="Higashiura N."/>
            <person name="Hadano H."/>
            <person name="Hirakawa H."/>
            <person name="Matsutani M."/>
            <person name="Takabe S."/>
            <person name="Matsushita K."/>
            <person name="Azuma Y."/>
        </authorList>
    </citation>
    <scope>NUCLEOTIDE SEQUENCE [LARGE SCALE GENOMIC DNA]</scope>
    <source>
        <strain evidence="3">MB58</strain>
    </source>
</reference>
<evidence type="ECO:0000256" key="1">
    <source>
        <dbReference type="SAM" id="Phobius"/>
    </source>
</evidence>
<comment type="caution">
    <text evidence="2">The sequence shown here is derived from an EMBL/GenBank/DDBJ whole genome shotgun (WGS) entry which is preliminary data.</text>
</comment>
<dbReference type="EMBL" id="BAND01000012">
    <property type="protein sequence ID" value="GAJ28035.1"/>
    <property type="molecule type" value="Genomic_DNA"/>
</dbReference>
<evidence type="ECO:0000313" key="2">
    <source>
        <dbReference type="EMBL" id="GAJ28035.1"/>
    </source>
</evidence>
<evidence type="ECO:0008006" key="4">
    <source>
        <dbReference type="Google" id="ProtNLM"/>
    </source>
</evidence>
<dbReference type="InterPro" id="IPR021330">
    <property type="entry name" value="DUF2939"/>
</dbReference>
<evidence type="ECO:0000313" key="3">
    <source>
        <dbReference type="Proteomes" id="UP000019760"/>
    </source>
</evidence>
<protein>
    <recommendedName>
        <fullName evidence="4">DUF2939 domain-containing protein</fullName>
    </recommendedName>
</protein>
<keyword evidence="3" id="KW-1185">Reference proteome</keyword>
<dbReference type="Pfam" id="PF11159">
    <property type="entry name" value="DUF2939"/>
    <property type="match status" value="1"/>
</dbReference>